<dbReference type="NCBIfam" id="TIGR00229">
    <property type="entry name" value="sensory_box"/>
    <property type="match status" value="1"/>
</dbReference>
<evidence type="ECO:0000256" key="4">
    <source>
        <dbReference type="ARBA" id="ARBA00023163"/>
    </source>
</evidence>
<reference evidence="8 9" key="1">
    <citation type="submission" date="2014-11" db="EMBL/GenBank/DDBJ databases">
        <title>Genetic blueprint of the zoonotic pathogen Toxocara canis.</title>
        <authorList>
            <person name="Zhu X.-Q."/>
            <person name="Korhonen P.K."/>
            <person name="Cai H."/>
            <person name="Young N.D."/>
            <person name="Nejsum P."/>
            <person name="von Samson-Himmelstjerna G."/>
            <person name="Boag P.R."/>
            <person name="Tan P."/>
            <person name="Li Q."/>
            <person name="Min J."/>
            <person name="Yang Y."/>
            <person name="Wang X."/>
            <person name="Fang X."/>
            <person name="Hall R.S."/>
            <person name="Hofmann A."/>
            <person name="Sternberg P.W."/>
            <person name="Jex A.R."/>
            <person name="Gasser R.B."/>
        </authorList>
    </citation>
    <scope>NUCLEOTIDE SEQUENCE [LARGE SCALE GENOMIC DNA]</scope>
    <source>
        <strain evidence="8">PN_DK_2014</strain>
    </source>
</reference>
<keyword evidence="2" id="KW-0677">Repeat</keyword>
<feature type="compositionally biased region" description="Low complexity" evidence="6">
    <location>
        <begin position="673"/>
        <end position="684"/>
    </location>
</feature>
<dbReference type="InterPro" id="IPR035965">
    <property type="entry name" value="PAS-like_dom_sf"/>
</dbReference>
<dbReference type="GO" id="GO:0000977">
    <property type="term" value="F:RNA polymerase II transcription regulatory region sequence-specific DNA binding"/>
    <property type="evidence" value="ECO:0007669"/>
    <property type="project" value="TreeGrafter"/>
</dbReference>
<dbReference type="OMA" id="WLFRAQQ"/>
<dbReference type="SUPFAM" id="SSF55785">
    <property type="entry name" value="PYP-like sensor domain (PAS domain)"/>
    <property type="match status" value="2"/>
</dbReference>
<keyword evidence="5" id="KW-0539">Nucleus</keyword>
<dbReference type="STRING" id="6265.A0A0B2UUI5"/>
<dbReference type="PROSITE" id="PS50112">
    <property type="entry name" value="PAS"/>
    <property type="match status" value="2"/>
</dbReference>
<evidence type="ECO:0000256" key="6">
    <source>
        <dbReference type="SAM" id="MobiDB-lite"/>
    </source>
</evidence>
<name>A0A0B2UUI5_TOXCA</name>
<dbReference type="GO" id="GO:0010557">
    <property type="term" value="P:positive regulation of macromolecule biosynthetic process"/>
    <property type="evidence" value="ECO:0007669"/>
    <property type="project" value="UniProtKB-ARBA"/>
</dbReference>
<evidence type="ECO:0000259" key="7">
    <source>
        <dbReference type="PROSITE" id="PS50112"/>
    </source>
</evidence>
<dbReference type="AlphaFoldDB" id="A0A0B2UUI5"/>
<dbReference type="Proteomes" id="UP000031036">
    <property type="component" value="Unassembled WGS sequence"/>
</dbReference>
<dbReference type="SMART" id="SM00091">
    <property type="entry name" value="PAS"/>
    <property type="match status" value="2"/>
</dbReference>
<keyword evidence="3" id="KW-0805">Transcription regulation</keyword>
<dbReference type="EMBL" id="JPKZ01003248">
    <property type="protein sequence ID" value="KHN72530.1"/>
    <property type="molecule type" value="Genomic_DNA"/>
</dbReference>
<dbReference type="PANTHER" id="PTHR23043">
    <property type="entry name" value="HYPOXIA-INDUCIBLE FACTOR 1 ALPHA"/>
    <property type="match status" value="1"/>
</dbReference>
<proteinExistence type="predicted"/>
<evidence type="ECO:0000256" key="3">
    <source>
        <dbReference type="ARBA" id="ARBA00023015"/>
    </source>
</evidence>
<feature type="domain" description="PAS" evidence="7">
    <location>
        <begin position="29"/>
        <end position="92"/>
    </location>
</feature>
<feature type="region of interest" description="Disordered" evidence="6">
    <location>
        <begin position="604"/>
        <end position="685"/>
    </location>
</feature>
<dbReference type="GO" id="GO:0071456">
    <property type="term" value="P:cellular response to hypoxia"/>
    <property type="evidence" value="ECO:0007669"/>
    <property type="project" value="TreeGrafter"/>
</dbReference>
<dbReference type="GO" id="GO:0000981">
    <property type="term" value="F:DNA-binding transcription factor activity, RNA polymerase II-specific"/>
    <property type="evidence" value="ECO:0007669"/>
    <property type="project" value="TreeGrafter"/>
</dbReference>
<feature type="compositionally biased region" description="Low complexity" evidence="6">
    <location>
        <begin position="618"/>
        <end position="632"/>
    </location>
</feature>
<keyword evidence="9" id="KW-1185">Reference proteome</keyword>
<evidence type="ECO:0000256" key="5">
    <source>
        <dbReference type="ARBA" id="ARBA00023242"/>
    </source>
</evidence>
<dbReference type="Pfam" id="PF14598">
    <property type="entry name" value="PAS_11"/>
    <property type="match status" value="1"/>
</dbReference>
<evidence type="ECO:0000313" key="9">
    <source>
        <dbReference type="Proteomes" id="UP000031036"/>
    </source>
</evidence>
<evidence type="ECO:0000256" key="1">
    <source>
        <dbReference type="ARBA" id="ARBA00004123"/>
    </source>
</evidence>
<protein>
    <submittedName>
        <fullName evidence="8">Hypoxia-inducible factor 3-alpha</fullName>
    </submittedName>
</protein>
<comment type="caution">
    <text evidence="8">The sequence shown here is derived from an EMBL/GenBank/DDBJ whole genome shotgun (WGS) entry which is preliminary data.</text>
</comment>
<accession>A0A0B2UUI5</accession>
<organism evidence="8 9">
    <name type="scientific">Toxocara canis</name>
    <name type="common">Canine roundworm</name>
    <dbReference type="NCBI Taxonomy" id="6265"/>
    <lineage>
        <taxon>Eukaryota</taxon>
        <taxon>Metazoa</taxon>
        <taxon>Ecdysozoa</taxon>
        <taxon>Nematoda</taxon>
        <taxon>Chromadorea</taxon>
        <taxon>Rhabditida</taxon>
        <taxon>Spirurina</taxon>
        <taxon>Ascaridomorpha</taxon>
        <taxon>Ascaridoidea</taxon>
        <taxon>Toxocaridae</taxon>
        <taxon>Toxocara</taxon>
    </lineage>
</organism>
<dbReference type="GO" id="GO:0005634">
    <property type="term" value="C:nucleus"/>
    <property type="evidence" value="ECO:0007669"/>
    <property type="project" value="UniProtKB-SubCell"/>
</dbReference>
<sequence length="769" mass="82445">MFRLRKHASKLLKTNLSEESSGLWAEATILESLDGFVAIIDSDGVILYVTESVSIYLGLTQTDLTGRSLKEFVHPSDYEEFSKLGADAGDDGYMTVMRMKSVISPRGRNLNLKSALFKPVNCRLRAIIDEGGRLRVLQCSAQPAGQGSSAAAAAKNAEVPNGTYMTRHTCDMKFSYVSDSFNYILRHEARSLMGTSFYSLVHPADINAVAASMREMLSKGHTRTPYYRLIGADKTVVWVQTEATTVNHTSKGHKGQYVICVHELLGKQGELESFIIDRDSCHPTPGISVHVKKELDDSPDSRKSSYDEVLQWLFRDHPNSPAPSATLFRTQEHLSQITERHPITGASSDDPDPPLATAALFAGRLNSPESSIDDVTYDNSSASPYTNNAGVEYSPLAAGLAECELRSSGGSRSSTGGGAGVGGGIGGTGCGTGTGAGGARALAARGADTIECIQHSTGLHDFTADLPSDPFLNTVRVSAVSSADAYALSTTDTVSGGTSERSDMYSALSTASAQYTRPLTYDPYISVSTTLGQANHTHCATTQTTTPTAVIYKEIHEEFSETPDLQMLAPFVAHEDMMQLTTDIHGLLPDFNFADWIPADPAPLHASNAEQRRPCQTSGSSPALSPAVSSAAHTPQNSLNGCVSSSTTLRKSSTPVSRHNSGSRSFRPVPYQTPSTSPGPKPTTAAHYSFSNGGISAGTIPKRVETAAELVSRTVSDTDVASPEWIHRQEQQLHHRSQSMQTNVLAGGCTWTEIGTRTYIHAAVQQQRV</sequence>
<feature type="domain" description="PAS" evidence="7">
    <location>
        <begin position="171"/>
        <end position="220"/>
    </location>
</feature>
<feature type="compositionally biased region" description="Polar residues" evidence="6">
    <location>
        <begin position="633"/>
        <end position="664"/>
    </location>
</feature>
<evidence type="ECO:0000313" key="8">
    <source>
        <dbReference type="EMBL" id="KHN72530.1"/>
    </source>
</evidence>
<dbReference type="PANTHER" id="PTHR23043:SF17">
    <property type="entry name" value="PROTEIN SIMILAR"/>
    <property type="match status" value="1"/>
</dbReference>
<dbReference type="InterPro" id="IPR000014">
    <property type="entry name" value="PAS"/>
</dbReference>
<dbReference type="InterPro" id="IPR013767">
    <property type="entry name" value="PAS_fold"/>
</dbReference>
<gene>
    <name evidence="8" type="primary">HIF3A</name>
    <name evidence="8" type="ORF">Tcan_14732</name>
</gene>
<evidence type="ECO:0000256" key="2">
    <source>
        <dbReference type="ARBA" id="ARBA00022737"/>
    </source>
</evidence>
<comment type="subcellular location">
    <subcellularLocation>
        <location evidence="1">Nucleus</location>
    </subcellularLocation>
</comment>
<dbReference type="OrthoDB" id="6021714at2759"/>
<dbReference type="Pfam" id="PF00989">
    <property type="entry name" value="PAS"/>
    <property type="match status" value="1"/>
</dbReference>
<dbReference type="Gene3D" id="3.30.450.20">
    <property type="entry name" value="PAS domain"/>
    <property type="match status" value="2"/>
</dbReference>
<dbReference type="CDD" id="cd00130">
    <property type="entry name" value="PAS"/>
    <property type="match status" value="2"/>
</dbReference>
<keyword evidence="4" id="KW-0804">Transcription</keyword>